<dbReference type="Gene3D" id="3.30.470.20">
    <property type="entry name" value="ATP-grasp fold, B domain"/>
    <property type="match status" value="1"/>
</dbReference>
<name>A0A160NVL5_STRLU</name>
<keyword evidence="1" id="KW-0547">Nucleotide-binding</keyword>
<dbReference type="GO" id="GO:0005737">
    <property type="term" value="C:cytoplasm"/>
    <property type="evidence" value="ECO:0007669"/>
    <property type="project" value="TreeGrafter"/>
</dbReference>
<protein>
    <recommendedName>
        <fullName evidence="2">ATP-grasp domain-containing protein</fullName>
    </recommendedName>
</protein>
<dbReference type="SUPFAM" id="SSF56059">
    <property type="entry name" value="Glutathione synthetase ATP-binding domain-like"/>
    <property type="match status" value="1"/>
</dbReference>
<dbReference type="KEGG" id="slau:SLA_1091"/>
<accession>A0A160NVL5</accession>
<dbReference type="Pfam" id="PF02655">
    <property type="entry name" value="ATP-grasp_3"/>
    <property type="match status" value="1"/>
</dbReference>
<dbReference type="GO" id="GO:0005524">
    <property type="term" value="F:ATP binding"/>
    <property type="evidence" value="ECO:0007669"/>
    <property type="project" value="UniProtKB-UniRule"/>
</dbReference>
<organism evidence="3 4">
    <name type="scientific">Streptomyces laurentii</name>
    <dbReference type="NCBI Taxonomy" id="39478"/>
    <lineage>
        <taxon>Bacteria</taxon>
        <taxon>Bacillati</taxon>
        <taxon>Actinomycetota</taxon>
        <taxon>Actinomycetes</taxon>
        <taxon>Kitasatosporales</taxon>
        <taxon>Streptomycetaceae</taxon>
        <taxon>Streptomyces</taxon>
    </lineage>
</organism>
<dbReference type="PANTHER" id="PTHR21621">
    <property type="entry name" value="RIBOSOMAL PROTEIN S6 MODIFICATION PROTEIN"/>
    <property type="match status" value="1"/>
</dbReference>
<dbReference type="PANTHER" id="PTHR21621:SF0">
    <property type="entry name" value="BETA-CITRYLGLUTAMATE SYNTHASE B-RELATED"/>
    <property type="match status" value="1"/>
</dbReference>
<dbReference type="GO" id="GO:0046872">
    <property type="term" value="F:metal ion binding"/>
    <property type="evidence" value="ECO:0007669"/>
    <property type="project" value="InterPro"/>
</dbReference>
<dbReference type="GO" id="GO:0009432">
    <property type="term" value="P:SOS response"/>
    <property type="evidence" value="ECO:0007669"/>
    <property type="project" value="TreeGrafter"/>
</dbReference>
<keyword evidence="4" id="KW-1185">Reference proteome</keyword>
<proteinExistence type="predicted"/>
<reference evidence="3 4" key="1">
    <citation type="journal article" date="2016" name="Genome Announc.">
        <title>Complete Genome Sequence of Thiostrepton-Producing Streptomyces laurentii ATCC 31255.</title>
        <authorList>
            <person name="Doi K."/>
            <person name="Fujino Y."/>
            <person name="Nagayoshi Y."/>
            <person name="Ohshima T."/>
            <person name="Ogata S."/>
        </authorList>
    </citation>
    <scope>NUCLEOTIDE SEQUENCE [LARGE SCALE GENOMIC DNA]</scope>
    <source>
        <strain evidence="3 4">ATCC 31255</strain>
    </source>
</reference>
<dbReference type="AlphaFoldDB" id="A0A160NVL5"/>
<evidence type="ECO:0000313" key="3">
    <source>
        <dbReference type="EMBL" id="BAU82034.1"/>
    </source>
</evidence>
<evidence type="ECO:0000256" key="1">
    <source>
        <dbReference type="PROSITE-ProRule" id="PRU00409"/>
    </source>
</evidence>
<evidence type="ECO:0000313" key="4">
    <source>
        <dbReference type="Proteomes" id="UP000217676"/>
    </source>
</evidence>
<dbReference type="Proteomes" id="UP000217676">
    <property type="component" value="Chromosome"/>
</dbReference>
<keyword evidence="1" id="KW-0067">ATP-binding</keyword>
<gene>
    <name evidence="3" type="ORF">SLA_1091</name>
</gene>
<evidence type="ECO:0000259" key="2">
    <source>
        <dbReference type="PROSITE" id="PS50975"/>
    </source>
</evidence>
<dbReference type="InterPro" id="IPR003806">
    <property type="entry name" value="ATP-grasp_PylC-type"/>
</dbReference>
<dbReference type="PROSITE" id="PS50975">
    <property type="entry name" value="ATP_GRASP"/>
    <property type="match status" value="1"/>
</dbReference>
<dbReference type="InterPro" id="IPR011761">
    <property type="entry name" value="ATP-grasp"/>
</dbReference>
<sequence length="238" mass="25933">MRQLVPEGTGEAETDLIDNDCRTALLGVLLNDFSGTWISHPYATSTAENKLVQLRAAQAAGLRVPRTLVSQDPVEIREFCASLDHRVIVKTVRGCAHQPLLTRRVTDAHLAAEQSIRLAPAIYQEYVPGTRHIRALCLGSDIHAVGIESGELDWRSNLRGLVSGTTRPATLDDATAARVTATLKRLHLAMGVVDLKLDPGGRPVWLEVNPQGQFLFMEALSGTDLIGPCVDFLARQAR</sequence>
<dbReference type="GO" id="GO:0018169">
    <property type="term" value="F:ribosomal S6-glutamic acid ligase activity"/>
    <property type="evidence" value="ECO:0007669"/>
    <property type="project" value="TreeGrafter"/>
</dbReference>
<dbReference type="EMBL" id="AP017424">
    <property type="protein sequence ID" value="BAU82034.1"/>
    <property type="molecule type" value="Genomic_DNA"/>
</dbReference>
<feature type="domain" description="ATP-grasp" evidence="2">
    <location>
        <begin position="54"/>
        <end position="234"/>
    </location>
</feature>